<evidence type="ECO:0000256" key="4">
    <source>
        <dbReference type="SAM" id="SignalP"/>
    </source>
</evidence>
<organism evidence="6 7">
    <name type="scientific">Halodurantibacterium flavum</name>
    <dbReference type="NCBI Taxonomy" id="1382802"/>
    <lineage>
        <taxon>Bacteria</taxon>
        <taxon>Pseudomonadati</taxon>
        <taxon>Pseudomonadota</taxon>
        <taxon>Alphaproteobacteria</taxon>
        <taxon>Rhodobacterales</taxon>
        <taxon>Paracoccaceae</taxon>
        <taxon>Halodurantibacterium</taxon>
    </lineage>
</organism>
<proteinExistence type="inferred from homology"/>
<evidence type="ECO:0000313" key="6">
    <source>
        <dbReference type="EMBL" id="MFD1910954.1"/>
    </source>
</evidence>
<dbReference type="InterPro" id="IPR030678">
    <property type="entry name" value="Peptide/Ni-bd"/>
</dbReference>
<dbReference type="CDD" id="cd08517">
    <property type="entry name" value="PBP2_NikA_DppA_OppA_like_13"/>
    <property type="match status" value="1"/>
</dbReference>
<feature type="domain" description="Solute-binding protein family 5" evidence="5">
    <location>
        <begin position="71"/>
        <end position="438"/>
    </location>
</feature>
<accession>A0ABW4S2C0</accession>
<feature type="signal peptide" evidence="4">
    <location>
        <begin position="1"/>
        <end position="27"/>
    </location>
</feature>
<dbReference type="Gene3D" id="3.40.190.10">
    <property type="entry name" value="Periplasmic binding protein-like II"/>
    <property type="match status" value="1"/>
</dbReference>
<evidence type="ECO:0000256" key="1">
    <source>
        <dbReference type="ARBA" id="ARBA00004418"/>
    </source>
</evidence>
<dbReference type="Gene3D" id="3.90.76.10">
    <property type="entry name" value="Dipeptide-binding Protein, Domain 1"/>
    <property type="match status" value="1"/>
</dbReference>
<protein>
    <submittedName>
        <fullName evidence="6">ABC transporter substrate-binding protein</fullName>
    </submittedName>
</protein>
<dbReference type="RefSeq" id="WP_390259009.1">
    <property type="nucleotide sequence ID" value="NZ_JBHUGH010000002.1"/>
</dbReference>
<dbReference type="SUPFAM" id="SSF53850">
    <property type="entry name" value="Periplasmic binding protein-like II"/>
    <property type="match status" value="1"/>
</dbReference>
<comment type="subcellular location">
    <subcellularLocation>
        <location evidence="1">Periplasm</location>
    </subcellularLocation>
</comment>
<keyword evidence="7" id="KW-1185">Reference proteome</keyword>
<dbReference type="Proteomes" id="UP001597353">
    <property type="component" value="Unassembled WGS sequence"/>
</dbReference>
<evidence type="ECO:0000256" key="2">
    <source>
        <dbReference type="ARBA" id="ARBA00005695"/>
    </source>
</evidence>
<dbReference type="PANTHER" id="PTHR30290">
    <property type="entry name" value="PERIPLASMIC BINDING COMPONENT OF ABC TRANSPORTER"/>
    <property type="match status" value="1"/>
</dbReference>
<dbReference type="PIRSF" id="PIRSF002741">
    <property type="entry name" value="MppA"/>
    <property type="match status" value="1"/>
</dbReference>
<dbReference type="Pfam" id="PF00496">
    <property type="entry name" value="SBP_bac_5"/>
    <property type="match status" value="1"/>
</dbReference>
<name>A0ABW4S2C0_9RHOB</name>
<evidence type="ECO:0000259" key="5">
    <source>
        <dbReference type="Pfam" id="PF00496"/>
    </source>
</evidence>
<dbReference type="InterPro" id="IPR039424">
    <property type="entry name" value="SBP_5"/>
</dbReference>
<feature type="chain" id="PRO_5045379578" evidence="4">
    <location>
        <begin position="28"/>
        <end position="525"/>
    </location>
</feature>
<comment type="caution">
    <text evidence="6">The sequence shown here is derived from an EMBL/GenBank/DDBJ whole genome shotgun (WGS) entry which is preliminary data.</text>
</comment>
<sequence>MKNGLRRRLLNAALPLVLSHIPFAALANDSIIVGLSGDPTLINSGITTEINSSVVGAQVYSTIVRLDSEGEPIPSLARTWEISEDGLTYTFLFFEGIKWHDGTPFTSDDVAWSLENLNRQFNGPAGGLLAAVEAIETPDPHTAVFRLSRPYPPLLRGLAYFNSSMILPRHIFDVDITPQENPANLAPVGTGPFVFREYRRGSHIALERNPDYHLDGPMVDRLVYQIIPNDAARGLALETGDIDYIPYHVMPLGEVERLQNARDVTVTFQKRSIAGQYQAFLNTREGPLANKQVRQALYHAMDREDLLEKAGFGHGTVSRGGAFSSELPVFYTDEVPQYPYDVDLANRMLDDAGFPRGADGKRFSLRVTYSLSEGPMTNVARLLRAMFSQVGVEVIDEGMETSAWREKVFVNWDFDVTMGSYASGPDPAIGAAGFYTCDRIQRISGFNTSGYCNPALDEILSEAGSELDESRRIALYHLAATILAEDVPHWWFWDRYYPIAFRSGLEGITDDITGYGTMDQVTWTE</sequence>
<evidence type="ECO:0000256" key="3">
    <source>
        <dbReference type="ARBA" id="ARBA00022729"/>
    </source>
</evidence>
<keyword evidence="3 4" id="KW-0732">Signal</keyword>
<evidence type="ECO:0000313" key="7">
    <source>
        <dbReference type="Proteomes" id="UP001597353"/>
    </source>
</evidence>
<comment type="similarity">
    <text evidence="2">Belongs to the bacterial solute-binding protein 5 family.</text>
</comment>
<gene>
    <name evidence="6" type="ORF">ACFSGJ_01840</name>
</gene>
<dbReference type="PANTHER" id="PTHR30290:SF38">
    <property type="entry name" value="D,D-DIPEPTIDE-BINDING PERIPLASMIC PROTEIN DDPA-RELATED"/>
    <property type="match status" value="1"/>
</dbReference>
<dbReference type="EMBL" id="JBHUGH010000002">
    <property type="protein sequence ID" value="MFD1910954.1"/>
    <property type="molecule type" value="Genomic_DNA"/>
</dbReference>
<dbReference type="InterPro" id="IPR000914">
    <property type="entry name" value="SBP_5_dom"/>
</dbReference>
<reference evidence="7" key="1">
    <citation type="journal article" date="2019" name="Int. J. Syst. Evol. Microbiol.">
        <title>The Global Catalogue of Microorganisms (GCM) 10K type strain sequencing project: providing services to taxonomists for standard genome sequencing and annotation.</title>
        <authorList>
            <consortium name="The Broad Institute Genomics Platform"/>
            <consortium name="The Broad Institute Genome Sequencing Center for Infectious Disease"/>
            <person name="Wu L."/>
            <person name="Ma J."/>
        </authorList>
    </citation>
    <scope>NUCLEOTIDE SEQUENCE [LARGE SCALE GENOMIC DNA]</scope>
    <source>
        <strain evidence="7">CGMCC 4.7242</strain>
    </source>
</reference>
<dbReference type="Gene3D" id="3.10.105.10">
    <property type="entry name" value="Dipeptide-binding Protein, Domain 3"/>
    <property type="match status" value="1"/>
</dbReference>